<name>A0A1Y2CQA4_9FUNG</name>
<dbReference type="SUPFAM" id="SSF54791">
    <property type="entry name" value="Eukaryotic type KH-domain (KH-domain type I)"/>
    <property type="match status" value="3"/>
</dbReference>
<dbReference type="InterPro" id="IPR004088">
    <property type="entry name" value="KH_dom_type_1"/>
</dbReference>
<dbReference type="EMBL" id="MCOG01000100">
    <property type="protein sequence ID" value="ORY49210.1"/>
    <property type="molecule type" value="Genomic_DNA"/>
</dbReference>
<dbReference type="Pfam" id="PF00013">
    <property type="entry name" value="KH_1"/>
    <property type="match status" value="3"/>
</dbReference>
<gene>
    <name evidence="5" type="ORF">LY90DRAFT_414846</name>
</gene>
<evidence type="ECO:0000256" key="2">
    <source>
        <dbReference type="PROSITE-ProRule" id="PRU00117"/>
    </source>
</evidence>
<sequence length="372" mass="40401">MNPETTETTAPKETKPETTATVNTENIEDKINTEKLDLDQELKTKVISIRSLVTSKEAGAIIGKGGKNVTEVRDATGVKAAVSPVVEGVNERILTVTGTLDTIPKAYALFAKYLIDNSNLPSNNNKHHNGKPHVVTRTSIHLLVSHLLLGSIIGKSGENIKEIQETSKAYIIASKDMLPQSTERVIEVIGTSEAIHVAIYHIIVSILRDYEKSTNNILFKPAKKYNISEFLNISSHYNSQKNANASPLSDNNGLAAKLDGIVSNVSNPKADANSQPLTFKVPAHFVGCTIGRKGSKIAEIRKISGTKISISPLTDENKDERTFTIIGTEENKEKALSLIYELLLEEKEKLAKKEAKEAAAAAAQPQETKAAN</sequence>
<keyword evidence="6" id="KW-1185">Reference proteome</keyword>
<dbReference type="PANTHER" id="PTHR10288">
    <property type="entry name" value="KH DOMAIN CONTAINING RNA BINDING PROTEIN"/>
    <property type="match status" value="1"/>
</dbReference>
<dbReference type="AlphaFoldDB" id="A0A1Y2CQA4"/>
<keyword evidence="1" id="KW-0677">Repeat</keyword>
<evidence type="ECO:0000256" key="1">
    <source>
        <dbReference type="ARBA" id="ARBA00022737"/>
    </source>
</evidence>
<dbReference type="GO" id="GO:0003723">
    <property type="term" value="F:RNA binding"/>
    <property type="evidence" value="ECO:0007669"/>
    <property type="project" value="UniProtKB-UniRule"/>
</dbReference>
<reference evidence="5 6" key="1">
    <citation type="submission" date="2016-08" db="EMBL/GenBank/DDBJ databases">
        <title>A Parts List for Fungal Cellulosomes Revealed by Comparative Genomics.</title>
        <authorList>
            <consortium name="DOE Joint Genome Institute"/>
            <person name="Haitjema C.H."/>
            <person name="Gilmore S.P."/>
            <person name="Henske J.K."/>
            <person name="Solomon K.V."/>
            <person name="De Groot R."/>
            <person name="Kuo A."/>
            <person name="Mondo S.J."/>
            <person name="Salamov A.A."/>
            <person name="Labutti K."/>
            <person name="Zhao Z."/>
            <person name="Chiniquy J."/>
            <person name="Barry K."/>
            <person name="Brewer H.M."/>
            <person name="Purvine S.O."/>
            <person name="Wright A.T."/>
            <person name="Boxma B."/>
            <person name="Van Alen T."/>
            <person name="Hackstein J.H."/>
            <person name="Baker S.E."/>
            <person name="Grigoriev I.V."/>
            <person name="O'Malley M.A."/>
        </authorList>
    </citation>
    <scope>NUCLEOTIDE SEQUENCE [LARGE SCALE GENOMIC DNA]</scope>
    <source>
        <strain evidence="5 6">G1</strain>
    </source>
</reference>
<accession>A0A1Y2CQA4</accession>
<dbReference type="Gene3D" id="3.30.1370.10">
    <property type="entry name" value="K Homology domain, type 1"/>
    <property type="match status" value="3"/>
</dbReference>
<dbReference type="InterPro" id="IPR036612">
    <property type="entry name" value="KH_dom_type_1_sf"/>
</dbReference>
<dbReference type="PROSITE" id="PS50084">
    <property type="entry name" value="KH_TYPE_1"/>
    <property type="match status" value="3"/>
</dbReference>
<dbReference type="STRING" id="1754190.A0A1Y2CQA4"/>
<comment type="caution">
    <text evidence="5">The sequence shown here is derived from an EMBL/GenBank/DDBJ whole genome shotgun (WGS) entry which is preliminary data.</text>
</comment>
<evidence type="ECO:0000259" key="4">
    <source>
        <dbReference type="SMART" id="SM00322"/>
    </source>
</evidence>
<feature type="domain" description="K Homology" evidence="4">
    <location>
        <begin position="41"/>
        <end position="115"/>
    </location>
</feature>
<organism evidence="5 6">
    <name type="scientific">Neocallimastix californiae</name>
    <dbReference type="NCBI Taxonomy" id="1754190"/>
    <lineage>
        <taxon>Eukaryota</taxon>
        <taxon>Fungi</taxon>
        <taxon>Fungi incertae sedis</taxon>
        <taxon>Chytridiomycota</taxon>
        <taxon>Chytridiomycota incertae sedis</taxon>
        <taxon>Neocallimastigomycetes</taxon>
        <taxon>Neocallimastigales</taxon>
        <taxon>Neocallimastigaceae</taxon>
        <taxon>Neocallimastix</taxon>
    </lineage>
</organism>
<feature type="domain" description="K Homology" evidence="4">
    <location>
        <begin position="273"/>
        <end position="344"/>
    </location>
</feature>
<keyword evidence="2" id="KW-0694">RNA-binding</keyword>
<feature type="region of interest" description="Disordered" evidence="3">
    <location>
        <begin position="1"/>
        <end position="22"/>
    </location>
</feature>
<dbReference type="InterPro" id="IPR004087">
    <property type="entry name" value="KH_dom"/>
</dbReference>
<dbReference type="OrthoDB" id="442947at2759"/>
<dbReference type="Proteomes" id="UP000193920">
    <property type="component" value="Unassembled WGS sequence"/>
</dbReference>
<evidence type="ECO:0000313" key="6">
    <source>
        <dbReference type="Proteomes" id="UP000193920"/>
    </source>
</evidence>
<dbReference type="SMART" id="SM00322">
    <property type="entry name" value="KH"/>
    <property type="match status" value="3"/>
</dbReference>
<evidence type="ECO:0000313" key="5">
    <source>
        <dbReference type="EMBL" id="ORY49210.1"/>
    </source>
</evidence>
<evidence type="ECO:0000256" key="3">
    <source>
        <dbReference type="SAM" id="MobiDB-lite"/>
    </source>
</evidence>
<protein>
    <recommendedName>
        <fullName evidence="4">K Homology domain-containing protein</fullName>
    </recommendedName>
</protein>
<proteinExistence type="predicted"/>
<feature type="domain" description="K Homology" evidence="4">
    <location>
        <begin position="136"/>
        <end position="207"/>
    </location>
</feature>